<keyword evidence="2" id="KW-1185">Reference proteome</keyword>
<comment type="caution">
    <text evidence="1">The sequence shown here is derived from an EMBL/GenBank/DDBJ whole genome shotgun (WGS) entry which is preliminary data.</text>
</comment>
<evidence type="ECO:0000313" key="1">
    <source>
        <dbReference type="EMBL" id="KAL1263127.1"/>
    </source>
</evidence>
<proteinExistence type="predicted"/>
<accession>A0ABR3MGT6</accession>
<evidence type="ECO:0000313" key="2">
    <source>
        <dbReference type="Proteomes" id="UP001558613"/>
    </source>
</evidence>
<protein>
    <recommendedName>
        <fullName evidence="3">Leishmanolysin-like peptidase</fullName>
    </recommendedName>
</protein>
<dbReference type="EMBL" id="JAYMGO010000013">
    <property type="protein sequence ID" value="KAL1263127.1"/>
    <property type="molecule type" value="Genomic_DNA"/>
</dbReference>
<gene>
    <name evidence="1" type="ORF">QQF64_005866</name>
</gene>
<name>A0ABR3MGT6_9TELE</name>
<dbReference type="Proteomes" id="UP001558613">
    <property type="component" value="Unassembled WGS sequence"/>
</dbReference>
<evidence type="ECO:0008006" key="3">
    <source>
        <dbReference type="Google" id="ProtNLM"/>
    </source>
</evidence>
<sequence>MYGAACGPVKGQQLGDRGEGRGGRLTQGPGSEYFCRQILGRWTSSRGEIFTDESPELFRCLIPPSALAQTFRNCSGEKKQKPDQIALLFQEKRYVWENDTKRLTCPLDKEGKFGPISLCPSSLEKLSVTESSDWFHSGCCSHLNRCPTGHRVAKHMLALTSSNLFLQSIFSKGSCSMKNK</sequence>
<organism evidence="1 2">
    <name type="scientific">Cirrhinus molitorella</name>
    <name type="common">mud carp</name>
    <dbReference type="NCBI Taxonomy" id="172907"/>
    <lineage>
        <taxon>Eukaryota</taxon>
        <taxon>Metazoa</taxon>
        <taxon>Chordata</taxon>
        <taxon>Craniata</taxon>
        <taxon>Vertebrata</taxon>
        <taxon>Euteleostomi</taxon>
        <taxon>Actinopterygii</taxon>
        <taxon>Neopterygii</taxon>
        <taxon>Teleostei</taxon>
        <taxon>Ostariophysi</taxon>
        <taxon>Cypriniformes</taxon>
        <taxon>Cyprinidae</taxon>
        <taxon>Labeoninae</taxon>
        <taxon>Labeonini</taxon>
        <taxon>Cirrhinus</taxon>
    </lineage>
</organism>
<reference evidence="1 2" key="1">
    <citation type="submission" date="2023-09" db="EMBL/GenBank/DDBJ databases">
        <authorList>
            <person name="Wang M."/>
        </authorList>
    </citation>
    <scope>NUCLEOTIDE SEQUENCE [LARGE SCALE GENOMIC DNA]</scope>
    <source>
        <strain evidence="1">GT-2023</strain>
        <tissue evidence="1">Liver</tissue>
    </source>
</reference>